<dbReference type="InterPro" id="IPR029063">
    <property type="entry name" value="SAM-dependent_MTases_sf"/>
</dbReference>
<dbReference type="EMBL" id="CAJNDS010000435">
    <property type="protein sequence ID" value="CAE7205815.1"/>
    <property type="molecule type" value="Genomic_DNA"/>
</dbReference>
<dbReference type="AlphaFoldDB" id="A0A812JHL2"/>
<gene>
    <name evidence="6" type="ORF">SNAT2548_LOCUS6513</name>
</gene>
<dbReference type="PROSITE" id="PS50096">
    <property type="entry name" value="IQ"/>
    <property type="match status" value="1"/>
</dbReference>
<evidence type="ECO:0000256" key="2">
    <source>
        <dbReference type="ARBA" id="ARBA00022603"/>
    </source>
</evidence>
<dbReference type="PANTHER" id="PTHR13610:SF11">
    <property type="entry name" value="METHYLTRANSFERASE DOMAIN-CONTAINING PROTEIN"/>
    <property type="match status" value="1"/>
</dbReference>
<reference evidence="6" key="1">
    <citation type="submission" date="2021-02" db="EMBL/GenBank/DDBJ databases">
        <authorList>
            <person name="Dougan E. K."/>
            <person name="Rhodes N."/>
            <person name="Thang M."/>
            <person name="Chan C."/>
        </authorList>
    </citation>
    <scope>NUCLEOTIDE SEQUENCE</scope>
</reference>
<dbReference type="GO" id="GO:0032259">
    <property type="term" value="P:methylation"/>
    <property type="evidence" value="ECO:0007669"/>
    <property type="project" value="UniProtKB-KW"/>
</dbReference>
<evidence type="ECO:0000256" key="4">
    <source>
        <dbReference type="ARBA" id="ARBA00022691"/>
    </source>
</evidence>
<accession>A0A812JHL2</accession>
<comment type="similarity">
    <text evidence="1">Belongs to the ANT/ATPSC lysine N-methyltransferase family.</text>
</comment>
<dbReference type="InterPro" id="IPR041698">
    <property type="entry name" value="Methyltransf_25"/>
</dbReference>
<keyword evidence="4" id="KW-0949">S-adenosyl-L-methionine</keyword>
<keyword evidence="7" id="KW-1185">Reference proteome</keyword>
<dbReference type="OrthoDB" id="66144at2759"/>
<dbReference type="GO" id="GO:0016279">
    <property type="term" value="F:protein-lysine N-methyltransferase activity"/>
    <property type="evidence" value="ECO:0007669"/>
    <property type="project" value="InterPro"/>
</dbReference>
<protein>
    <recommendedName>
        <fullName evidence="5">Methyltransferase domain-containing protein</fullName>
    </recommendedName>
</protein>
<comment type="caution">
    <text evidence="6">The sequence shown here is derived from an EMBL/GenBank/DDBJ whole genome shotgun (WGS) entry which is preliminary data.</text>
</comment>
<evidence type="ECO:0000256" key="1">
    <source>
        <dbReference type="ARBA" id="ARBA00010633"/>
    </source>
</evidence>
<keyword evidence="2" id="KW-0489">Methyltransferase</keyword>
<organism evidence="6 7">
    <name type="scientific">Symbiodinium natans</name>
    <dbReference type="NCBI Taxonomy" id="878477"/>
    <lineage>
        <taxon>Eukaryota</taxon>
        <taxon>Sar</taxon>
        <taxon>Alveolata</taxon>
        <taxon>Dinophyceae</taxon>
        <taxon>Suessiales</taxon>
        <taxon>Symbiodiniaceae</taxon>
        <taxon>Symbiodinium</taxon>
    </lineage>
</organism>
<evidence type="ECO:0000313" key="6">
    <source>
        <dbReference type="EMBL" id="CAE7205815.1"/>
    </source>
</evidence>
<dbReference type="SUPFAM" id="SSF53335">
    <property type="entry name" value="S-adenosyl-L-methionine-dependent methyltransferases"/>
    <property type="match status" value="1"/>
</dbReference>
<dbReference type="Pfam" id="PF13649">
    <property type="entry name" value="Methyltransf_25"/>
    <property type="match status" value="1"/>
</dbReference>
<dbReference type="GO" id="GO:1905706">
    <property type="term" value="P:regulation of mitochondrial ATP synthesis coupled proton transport"/>
    <property type="evidence" value="ECO:0007669"/>
    <property type="project" value="TreeGrafter"/>
</dbReference>
<dbReference type="InterPro" id="IPR026170">
    <property type="entry name" value="FAM173A/B"/>
</dbReference>
<dbReference type="Gene3D" id="3.40.50.150">
    <property type="entry name" value="Vaccinia Virus protein VP39"/>
    <property type="match status" value="1"/>
</dbReference>
<sequence length="414" mass="45566">MAGTAEREPDAGYQSNIANESNESILLDQLRLRNQRAWMAVTNSQGMLMPKSLLKLCMKQAVPTENQNAEHLLRGLLEAELKRSDTPGECKEVDTESLRKEFLRLCQQFAPEKECLAYEEWLRWDGLDATISAEGARSLWLRLVGPGKSASEEDFLRLARVMRQECGLATTIQSFLRGNAGRRRARHEAREASDSLENTCLENAAKLAPYNPTPDCAIKQALDALGVQSGDTLYDLGCGDGRMLLAAARRGARAVGVEYDSRFAQKASEAIREAGLESLAEVICGDALKTNLSDATKIFVYLVPDGLRMMSVALSDASRRGVPIASYLFALPGWSPSAVLTSDTRSIECKVWMYQDFTASPMVESSRDKTEEEKPALFLRGLYIAKVVMSQKVSEHDGCETFCVAGIACLVKTS</sequence>
<keyword evidence="3" id="KW-0808">Transferase</keyword>
<evidence type="ECO:0000256" key="3">
    <source>
        <dbReference type="ARBA" id="ARBA00022679"/>
    </source>
</evidence>
<evidence type="ECO:0000313" key="7">
    <source>
        <dbReference type="Proteomes" id="UP000604046"/>
    </source>
</evidence>
<name>A0A812JHL2_9DINO</name>
<evidence type="ECO:0000259" key="5">
    <source>
        <dbReference type="Pfam" id="PF13649"/>
    </source>
</evidence>
<dbReference type="Proteomes" id="UP000604046">
    <property type="component" value="Unassembled WGS sequence"/>
</dbReference>
<feature type="domain" description="Methyltransferase" evidence="5">
    <location>
        <begin position="235"/>
        <end position="302"/>
    </location>
</feature>
<proteinExistence type="inferred from homology"/>
<dbReference type="GO" id="GO:0005739">
    <property type="term" value="C:mitochondrion"/>
    <property type="evidence" value="ECO:0007669"/>
    <property type="project" value="TreeGrafter"/>
</dbReference>
<dbReference type="PANTHER" id="PTHR13610">
    <property type="entry name" value="METHYLTRANSFERASE DOMAIN-CONTAINING PROTEIN"/>
    <property type="match status" value="1"/>
</dbReference>